<dbReference type="Gene3D" id="3.40.190.150">
    <property type="entry name" value="Bordetella uptake gene, domain 1"/>
    <property type="match status" value="1"/>
</dbReference>
<evidence type="ECO:0000256" key="1">
    <source>
        <dbReference type="ARBA" id="ARBA00006987"/>
    </source>
</evidence>
<dbReference type="CDD" id="cd07012">
    <property type="entry name" value="PBP2_Bug_TTT"/>
    <property type="match status" value="1"/>
</dbReference>
<dbReference type="PANTHER" id="PTHR42928:SF5">
    <property type="entry name" value="BLR1237 PROTEIN"/>
    <property type="match status" value="1"/>
</dbReference>
<dbReference type="Gene3D" id="3.40.190.10">
    <property type="entry name" value="Periplasmic binding protein-like II"/>
    <property type="match status" value="1"/>
</dbReference>
<dbReference type="RefSeq" id="WP_072710813.1">
    <property type="nucleotide sequence ID" value="NZ_FRCF01000014.1"/>
</dbReference>
<keyword evidence="3" id="KW-0675">Receptor</keyword>
<protein>
    <submittedName>
        <fullName evidence="3">Tripartite-type tricarboxylate transporter, receptor component TctC</fullName>
    </submittedName>
</protein>
<evidence type="ECO:0000313" key="3">
    <source>
        <dbReference type="EMBL" id="SHM57474.1"/>
    </source>
</evidence>
<comment type="similarity">
    <text evidence="1">Belongs to the UPF0065 (bug) family.</text>
</comment>
<evidence type="ECO:0000313" key="4">
    <source>
        <dbReference type="Proteomes" id="UP000184206"/>
    </source>
</evidence>
<keyword evidence="2" id="KW-0732">Signal</keyword>
<feature type="signal peptide" evidence="2">
    <location>
        <begin position="1"/>
        <end position="21"/>
    </location>
</feature>
<dbReference type="InterPro" id="IPR042100">
    <property type="entry name" value="Bug_dom1"/>
</dbReference>
<proteinExistence type="inferred from homology"/>
<accession>A0A1M7JWV7</accession>
<evidence type="ECO:0000256" key="2">
    <source>
        <dbReference type="SAM" id="SignalP"/>
    </source>
</evidence>
<dbReference type="InterPro" id="IPR005064">
    <property type="entry name" value="BUG"/>
</dbReference>
<dbReference type="STRING" id="1123231.SAMN02745189_02405"/>
<dbReference type="EMBL" id="FRCF01000014">
    <property type="protein sequence ID" value="SHM57474.1"/>
    <property type="molecule type" value="Genomic_DNA"/>
</dbReference>
<dbReference type="Pfam" id="PF03401">
    <property type="entry name" value="TctC"/>
    <property type="match status" value="1"/>
</dbReference>
<organism evidence="3 4">
    <name type="scientific">Lacicoccus alkaliphilus DSM 16010</name>
    <dbReference type="NCBI Taxonomy" id="1123231"/>
    <lineage>
        <taxon>Bacteria</taxon>
        <taxon>Bacillati</taxon>
        <taxon>Bacillota</taxon>
        <taxon>Bacilli</taxon>
        <taxon>Bacillales</taxon>
        <taxon>Salinicoccaceae</taxon>
        <taxon>Lacicoccus</taxon>
    </lineage>
</organism>
<dbReference type="PANTHER" id="PTHR42928">
    <property type="entry name" value="TRICARBOXYLATE-BINDING PROTEIN"/>
    <property type="match status" value="1"/>
</dbReference>
<name>A0A1M7JWV7_9BACL</name>
<dbReference type="PROSITE" id="PS51257">
    <property type="entry name" value="PROKAR_LIPOPROTEIN"/>
    <property type="match status" value="1"/>
</dbReference>
<dbReference type="Proteomes" id="UP000184206">
    <property type="component" value="Unassembled WGS sequence"/>
</dbReference>
<sequence length="336" mass="37019">MKRNHILFAAILFLSVVFLQACGNGGGEDTSNEGNGDAGGEAANYPERTIELVVGYGEGGGTDNFARLVGQKMSEKLGENINVVNQPGSRGAIAEEYVQNQPADGYTIWVATPDILVNIATDSTPYPLDDYTPLGRGQLDTYTIQTSSDSEFDDIDAVIEAAEENPGTITIGGTSADGFDELSANRVMEDLGIELRYVPYDEAGMMHSDVLGGHTDLMLEEIGPARATIESGDLDVLAIFIDDEEVEGFEDVPTNPERGWEFTDGNARSFYVKSDTPEEIINVLEEAYAEVILEDEEYLQYEEDNYLHIREDGYLPREEYEALNEELLEEYEETLN</sequence>
<feature type="chain" id="PRO_5012003040" evidence="2">
    <location>
        <begin position="22"/>
        <end position="336"/>
    </location>
</feature>
<dbReference type="PIRSF" id="PIRSF017082">
    <property type="entry name" value="YflP"/>
    <property type="match status" value="1"/>
</dbReference>
<gene>
    <name evidence="3" type="ORF">SAMN02745189_02405</name>
</gene>
<keyword evidence="4" id="KW-1185">Reference proteome</keyword>
<reference evidence="3 4" key="1">
    <citation type="submission" date="2016-11" db="EMBL/GenBank/DDBJ databases">
        <authorList>
            <person name="Jaros S."/>
            <person name="Januszkiewicz K."/>
            <person name="Wedrychowicz H."/>
        </authorList>
    </citation>
    <scope>NUCLEOTIDE SEQUENCE [LARGE SCALE GENOMIC DNA]</scope>
    <source>
        <strain evidence="3 4">DSM 16010</strain>
    </source>
</reference>
<dbReference type="AlphaFoldDB" id="A0A1M7JWV7"/>